<evidence type="ECO:0000256" key="6">
    <source>
        <dbReference type="ARBA" id="ARBA00022801"/>
    </source>
</evidence>
<dbReference type="PRINTS" id="PR00117">
    <property type="entry name" value="BARNASE"/>
</dbReference>
<reference evidence="9" key="1">
    <citation type="journal article" date="2019" name="Lett. Appl. Microbiol.">
        <title>A case of 'blown pack' spoilage of vacuum-packaged pork likely associated with Clostridium estertheticum in Canada.</title>
        <authorList>
            <person name="Zhang P."/>
            <person name="Ward P."/>
            <person name="McMullen L.M."/>
            <person name="Yang X."/>
        </authorList>
    </citation>
    <scope>NUCLEOTIDE SEQUENCE [LARGE SCALE GENOMIC DNA]</scope>
    <source>
        <strain evidence="9">MA19</strain>
    </source>
</reference>
<feature type="active site" description="Proton acceptor" evidence="8">
    <location>
        <position position="127"/>
    </location>
</feature>
<evidence type="ECO:0000313" key="10">
    <source>
        <dbReference type="Proteomes" id="UP000342249"/>
    </source>
</evidence>
<comment type="subcellular location">
    <subcellularLocation>
        <location evidence="1 7">Secreted</location>
    </subcellularLocation>
</comment>
<protein>
    <recommendedName>
        <fullName evidence="3 7">Ribonuclease</fullName>
        <ecNumber evidence="7">3.1.27.-</ecNumber>
    </recommendedName>
</protein>
<keyword evidence="7" id="KW-0732">Signal</keyword>
<feature type="chain" id="PRO_5025103690" description="Ribonuclease" evidence="7">
    <location>
        <begin position="33"/>
        <end position="173"/>
    </location>
</feature>
<comment type="caution">
    <text evidence="9">The sequence shown here is derived from an EMBL/GenBank/DDBJ whole genome shotgun (WGS) entry which is preliminary data.</text>
</comment>
<dbReference type="GO" id="GO:0003723">
    <property type="term" value="F:RNA binding"/>
    <property type="evidence" value="ECO:0007669"/>
    <property type="project" value="UniProtKB-UniRule"/>
</dbReference>
<dbReference type="CDD" id="cd00933">
    <property type="entry name" value="barnase"/>
    <property type="match status" value="1"/>
</dbReference>
<dbReference type="InterPro" id="IPR016191">
    <property type="entry name" value="Ribonuclease/ribotoxin"/>
</dbReference>
<dbReference type="GO" id="GO:0004521">
    <property type="term" value="F:RNA endonuclease activity"/>
    <property type="evidence" value="ECO:0007669"/>
    <property type="project" value="UniProtKB-UniRule"/>
</dbReference>
<dbReference type="AlphaFoldDB" id="A0A5N7IV86"/>
<evidence type="ECO:0000256" key="5">
    <source>
        <dbReference type="ARBA" id="ARBA00022722"/>
    </source>
</evidence>
<dbReference type="GO" id="GO:0005576">
    <property type="term" value="C:extracellular region"/>
    <property type="evidence" value="ECO:0007669"/>
    <property type="project" value="UniProtKB-SubCell"/>
</dbReference>
<dbReference type="InterPro" id="IPR001887">
    <property type="entry name" value="Barnase"/>
</dbReference>
<dbReference type="InterPro" id="IPR000026">
    <property type="entry name" value="N1-like"/>
</dbReference>
<dbReference type="GO" id="GO:0016787">
    <property type="term" value="F:hydrolase activity"/>
    <property type="evidence" value="ECO:0007669"/>
    <property type="project" value="UniProtKB-KW"/>
</dbReference>
<dbReference type="EC" id="3.1.27.-" evidence="7"/>
<accession>A0A5N7IV86</accession>
<evidence type="ECO:0000313" key="9">
    <source>
        <dbReference type="EMBL" id="MPQ64636.1"/>
    </source>
</evidence>
<organism evidence="9 10">
    <name type="scientific">Clostridium estertheticum</name>
    <dbReference type="NCBI Taxonomy" id="238834"/>
    <lineage>
        <taxon>Bacteria</taxon>
        <taxon>Bacillati</taxon>
        <taxon>Bacillota</taxon>
        <taxon>Clostridia</taxon>
        <taxon>Eubacteriales</taxon>
        <taxon>Clostridiaceae</taxon>
        <taxon>Clostridium</taxon>
    </lineage>
</organism>
<evidence type="ECO:0000256" key="8">
    <source>
        <dbReference type="PIRSR" id="PIRSR001013-1"/>
    </source>
</evidence>
<evidence type="ECO:0000256" key="1">
    <source>
        <dbReference type="ARBA" id="ARBA00004613"/>
    </source>
</evidence>
<name>A0A5N7IV86_9CLOT</name>
<dbReference type="InterPro" id="IPR053753">
    <property type="entry name" value="RNase_N1/T1-like_sf"/>
</dbReference>
<dbReference type="SUPFAM" id="SSF53933">
    <property type="entry name" value="Microbial ribonucleases"/>
    <property type="match status" value="1"/>
</dbReference>
<feature type="active site" description="Proton donor" evidence="8">
    <location>
        <position position="156"/>
    </location>
</feature>
<dbReference type="Gene3D" id="3.40.20.20">
    <property type="match status" value="2"/>
</dbReference>
<evidence type="ECO:0000256" key="7">
    <source>
        <dbReference type="PIRNR" id="PIRNR001013"/>
    </source>
</evidence>
<evidence type="ECO:0000256" key="3">
    <source>
        <dbReference type="ARBA" id="ARBA00022214"/>
    </source>
</evidence>
<comment type="similarity">
    <text evidence="2 7">Belongs to the ribonuclease N1/T1 family.</text>
</comment>
<gene>
    <name evidence="9" type="ORF">E4V82_21410</name>
</gene>
<keyword evidence="4 7" id="KW-0964">Secreted</keyword>
<dbReference type="Proteomes" id="UP000342249">
    <property type="component" value="Unassembled WGS sequence"/>
</dbReference>
<feature type="signal peptide" evidence="7">
    <location>
        <begin position="1"/>
        <end position="32"/>
    </location>
</feature>
<keyword evidence="6 7" id="KW-0378">Hydrolase</keyword>
<keyword evidence="7" id="KW-0255">Endonuclease</keyword>
<evidence type="ECO:0000256" key="4">
    <source>
        <dbReference type="ARBA" id="ARBA00022525"/>
    </source>
</evidence>
<sequence>MNKFIKKTNLFLIFAFVLVTLFNFSLTTTAKANTTNKIIKATLTKELVKANSTNASTIINDFQGVANYIHQYSYLPDNYITKRQANKLGWRPGSDLWKYAKGKSIGGDIFTNSEQCLPDAKGRVWRECDINYNGGHRGADRLLFSNDGLIYGTTDHYQTFTCYYGANGNSSSN</sequence>
<dbReference type="EMBL" id="SPSF01000053">
    <property type="protein sequence ID" value="MPQ64636.1"/>
    <property type="molecule type" value="Genomic_DNA"/>
</dbReference>
<evidence type="ECO:0000256" key="2">
    <source>
        <dbReference type="ARBA" id="ARBA00009006"/>
    </source>
</evidence>
<dbReference type="Pfam" id="PF00545">
    <property type="entry name" value="Ribonuclease"/>
    <property type="match status" value="1"/>
</dbReference>
<keyword evidence="5 7" id="KW-0540">Nuclease</keyword>
<proteinExistence type="inferred from homology"/>
<dbReference type="PIRSF" id="PIRSF001013">
    <property type="entry name" value="Barnase"/>
    <property type="match status" value="1"/>
</dbReference>
<dbReference type="RefSeq" id="WP_152753794.1">
    <property type="nucleotide sequence ID" value="NZ_SPSE01000056.1"/>
</dbReference>